<evidence type="ECO:0000259" key="2">
    <source>
        <dbReference type="Pfam" id="PF22974"/>
    </source>
</evidence>
<feature type="chain" id="PRO_5034075916" description="Gpi anchored protein" evidence="1">
    <location>
        <begin position="23"/>
        <end position="616"/>
    </location>
</feature>
<comment type="caution">
    <text evidence="4">The sequence shown here is derived from an EMBL/GenBank/DDBJ whole genome shotgun (WGS) entry which is preliminary data.</text>
</comment>
<accession>A0A8H7XMU7</accession>
<feature type="signal peptide" evidence="1">
    <location>
        <begin position="1"/>
        <end position="22"/>
    </location>
</feature>
<gene>
    <name evidence="4" type="ORF">JR316_011289</name>
</gene>
<dbReference type="InterPro" id="IPR054293">
    <property type="entry name" value="DUF7029"/>
</dbReference>
<dbReference type="AlphaFoldDB" id="A0A8H7XMU7"/>
<evidence type="ECO:0000259" key="3">
    <source>
        <dbReference type="Pfam" id="PF23865"/>
    </source>
</evidence>
<protein>
    <recommendedName>
        <fullName evidence="5">Gpi anchored protein</fullName>
    </recommendedName>
</protein>
<dbReference type="Pfam" id="PF22974">
    <property type="entry name" value="DUF7029"/>
    <property type="match status" value="1"/>
</dbReference>
<dbReference type="EMBL" id="JAFIQS010000014">
    <property type="protein sequence ID" value="KAG5163512.1"/>
    <property type="molecule type" value="Genomic_DNA"/>
</dbReference>
<dbReference type="InterPro" id="IPR055647">
    <property type="entry name" value="DUF7223"/>
</dbReference>
<proteinExistence type="predicted"/>
<reference evidence="4" key="1">
    <citation type="submission" date="2021-02" db="EMBL/GenBank/DDBJ databases">
        <title>Psilocybe cubensis genome.</title>
        <authorList>
            <person name="Mckernan K.J."/>
            <person name="Crawford S."/>
            <person name="Trippe A."/>
            <person name="Kane L.T."/>
            <person name="Mclaughlin S."/>
        </authorList>
    </citation>
    <scope>NUCLEOTIDE SEQUENCE [LARGE SCALE GENOMIC DNA]</scope>
    <source>
        <strain evidence="4">MGC-MH-2018</strain>
    </source>
</reference>
<evidence type="ECO:0000256" key="1">
    <source>
        <dbReference type="SAM" id="SignalP"/>
    </source>
</evidence>
<organism evidence="4">
    <name type="scientific">Psilocybe cubensis</name>
    <name type="common">Psychedelic mushroom</name>
    <name type="synonym">Stropharia cubensis</name>
    <dbReference type="NCBI Taxonomy" id="181762"/>
    <lineage>
        <taxon>Eukaryota</taxon>
        <taxon>Fungi</taxon>
        <taxon>Dikarya</taxon>
        <taxon>Basidiomycota</taxon>
        <taxon>Agaricomycotina</taxon>
        <taxon>Agaricomycetes</taxon>
        <taxon>Agaricomycetidae</taxon>
        <taxon>Agaricales</taxon>
        <taxon>Agaricineae</taxon>
        <taxon>Strophariaceae</taxon>
        <taxon>Psilocybe</taxon>
    </lineage>
</organism>
<feature type="domain" description="DUF7223" evidence="3">
    <location>
        <begin position="239"/>
        <end position="403"/>
    </location>
</feature>
<evidence type="ECO:0000313" key="4">
    <source>
        <dbReference type="EMBL" id="KAG5163512.1"/>
    </source>
</evidence>
<sequence>MKLAASVAALLVLAFPVKPVASISSSRKAEVLIPRRPINSRIISARRDFDDHDVFLPKRTAVFEYGHGVHSTSSATVSFDSSKTYPIVSVPSFDDLLSSIHCDTVEELDTTISLKFISKEAAAVASQTWDSYHRFHLVTSHNGCNSEDALGAWRVHTMEISNGDNGVNLFAERIALHQLGSYDVSIVGHELSSGWRPQTSSYGRYDRRKTFEPTLSKDLSGTQILSLDSANLPDDLGSKIANAKLDLTCTQCTFEFDFTVDVNASVSDHNITALSVSTTVNSFNQAILLGLSLGVGPLTFSHELDMFNLPLAPLEIRDLFNIGPEVGISAGIDLDISASAQFSLGAKATIEPGAFASFDFLTTTESDEGWDSFQLQPIPLRVEGGQLNASLSANISPFIGIGITLPVNTDEPLVEVRISQEGPAIVFASNMTAAVNRQCEPVGSNDFESFGTAYQVTGDLKFATHVGIVGTLANDLPDCNDVFEHGDIQLFNHTGSSGDKPCFVVVDDGNTTTATSKNGALQTPAPTGTLMEAALAVPTFDVPKIVSYFSQNGQLPTNVNYAQLVQATTIPDSIKAPVQKAAQSQTKTSGSVDRMGLTRYSIVAYSLIIFASALVA</sequence>
<keyword evidence="1" id="KW-0732">Signal</keyword>
<name>A0A8H7XMU7_PSICU</name>
<evidence type="ECO:0008006" key="5">
    <source>
        <dbReference type="Google" id="ProtNLM"/>
    </source>
</evidence>
<dbReference type="Pfam" id="PF23865">
    <property type="entry name" value="DUF7223"/>
    <property type="match status" value="1"/>
</dbReference>
<feature type="domain" description="DUF7029" evidence="2">
    <location>
        <begin position="82"/>
        <end position="180"/>
    </location>
</feature>